<dbReference type="RefSeq" id="XP_025382636.1">
    <property type="nucleotide sequence ID" value="XM_025537123.1"/>
</dbReference>
<dbReference type="EMBL" id="MSFU01000041">
    <property type="protein sequence ID" value="PWY62824.1"/>
    <property type="molecule type" value="Genomic_DNA"/>
</dbReference>
<comment type="caution">
    <text evidence="1">The sequence shown here is derived from an EMBL/GenBank/DDBJ whole genome shotgun (WGS) entry which is preliminary data.</text>
</comment>
<dbReference type="GeneID" id="37059085"/>
<dbReference type="VEuPathDB" id="FungiDB:BO83DRAFT_458124"/>
<evidence type="ECO:0000313" key="2">
    <source>
        <dbReference type="Proteomes" id="UP000246171"/>
    </source>
</evidence>
<organism evidence="1 2">
    <name type="scientific">Aspergillus eucalypticola (strain CBS 122712 / IBT 29274)</name>
    <dbReference type="NCBI Taxonomy" id="1448314"/>
    <lineage>
        <taxon>Eukaryota</taxon>
        <taxon>Fungi</taxon>
        <taxon>Dikarya</taxon>
        <taxon>Ascomycota</taxon>
        <taxon>Pezizomycotina</taxon>
        <taxon>Eurotiomycetes</taxon>
        <taxon>Eurotiomycetidae</taxon>
        <taxon>Eurotiales</taxon>
        <taxon>Aspergillaceae</taxon>
        <taxon>Aspergillus</taxon>
        <taxon>Aspergillus subgen. Circumdati</taxon>
    </lineage>
</organism>
<gene>
    <name evidence="1" type="ORF">BO83DRAFT_458124</name>
</gene>
<protein>
    <submittedName>
        <fullName evidence="1">Uncharacterized protein</fullName>
    </submittedName>
</protein>
<reference evidence="1" key="1">
    <citation type="submission" date="2016-12" db="EMBL/GenBank/DDBJ databases">
        <title>The genomes of Aspergillus section Nigri reveals drivers in fungal speciation.</title>
        <authorList>
            <consortium name="DOE Joint Genome Institute"/>
            <person name="Vesth T.C."/>
            <person name="Nybo J."/>
            <person name="Theobald S."/>
            <person name="Brandl J."/>
            <person name="Frisvad J.C."/>
            <person name="Nielsen K.F."/>
            <person name="Lyhne E.K."/>
            <person name="Kogle M.E."/>
            <person name="Kuo A."/>
            <person name="Riley R."/>
            <person name="Clum A."/>
            <person name="Nolan M."/>
            <person name="Lipzen A."/>
            <person name="Salamov A."/>
            <person name="Henrissat B."/>
            <person name="Wiebenga A."/>
            <person name="De vries R.P."/>
            <person name="Grigoriev I.V."/>
            <person name="Mortensen U.H."/>
            <person name="Andersen M.R."/>
            <person name="Baker S.E."/>
        </authorList>
    </citation>
    <scope>NUCLEOTIDE SEQUENCE</scope>
    <source>
        <strain evidence="1">CBS 122712</strain>
    </source>
</reference>
<dbReference type="AlphaFoldDB" id="A0A317ULR4"/>
<proteinExistence type="predicted"/>
<dbReference type="Proteomes" id="UP000246171">
    <property type="component" value="Unassembled WGS sequence"/>
</dbReference>
<sequence>MERIEGQSEEEEEEGNEYISRRTKRVQILKKCVWTDINQVGKVQLFGWADQPFEYSSVHRHCNNPNDFSESSSANAVIKVLDPSSYMGTGYGGLDSAHEGVDRVLIKYA</sequence>
<name>A0A317ULR4_ASPEC</name>
<accession>A0A317ULR4</accession>
<evidence type="ECO:0000313" key="1">
    <source>
        <dbReference type="EMBL" id="PWY62824.1"/>
    </source>
</evidence>
<keyword evidence="2" id="KW-1185">Reference proteome</keyword>